<dbReference type="InterPro" id="IPR047654">
    <property type="entry name" value="IS1634_transpos"/>
</dbReference>
<sequence>MYIECVPNRNSPPAVLLRESWRENGKTKKRTVANLSSLPEKTVEAVRSALKGDVVPAALAIARPEKQIEITNVRQHGHVAAIVAIIKRSGLLAAIDRKSSRQRDVVVAMITDRLLHGDSKLATARHCQKETAATTLGELLSLEDLDEHECYQAMDWLLERQKSIQKKLAGKHLEDGEPVLFDLSSSYFEGHTCPLAKHGYSRDKRGDLPQVNYGMYCNAQGVPVGVEVLAGNENDHVAFPKAVKRVRDDFGRKNVIFVGDRGMISGKAIDEYLRDEQGAQWITALNSAAIAKLQRQGAIQCSLFDDRDLVSVTHADYPDERLLVCRNPLLADERARKREALLSATETLLAKVKAKVDRRRNPLRGKSEIGVEVGKVVNLKKMAKHFAIEIDDDRFEYSRKQEKIDTEASLDGLYTIRSNVDATEMSDEQVVGHYKNLASVERAFRSLKSIDLRVRPIHHRLADRVRSHIFLCMLAYYIEHQLRELLAGLMFVDEDKSPAETRDSIVSPAPRSESAKRKDTTRTNEAGFRLSSFRDLLESLSMVTRSMVTVEGHPQDDFRATSRPTPYQQEIIRVLGVARHL</sequence>
<reference evidence="3" key="1">
    <citation type="journal article" date="2015" name="Nature">
        <title>Complex archaea that bridge the gap between prokaryotes and eukaryotes.</title>
        <authorList>
            <person name="Spang A."/>
            <person name="Saw J.H."/>
            <person name="Jorgensen S.L."/>
            <person name="Zaremba-Niedzwiedzka K."/>
            <person name="Martijn J."/>
            <person name="Lind A.E."/>
            <person name="van Eijk R."/>
            <person name="Schleper C."/>
            <person name="Guy L."/>
            <person name="Ettema T.J."/>
        </authorList>
    </citation>
    <scope>NUCLEOTIDE SEQUENCE</scope>
</reference>
<evidence type="ECO:0000313" key="3">
    <source>
        <dbReference type="EMBL" id="KKM48943.1"/>
    </source>
</evidence>
<feature type="domain" description="Transposase IS4-like" evidence="2">
    <location>
        <begin position="197"/>
        <end position="477"/>
    </location>
</feature>
<dbReference type="InterPro" id="IPR002559">
    <property type="entry name" value="Transposase_11"/>
</dbReference>
<dbReference type="AlphaFoldDB" id="A0A0F9INI5"/>
<evidence type="ECO:0000259" key="2">
    <source>
        <dbReference type="Pfam" id="PF01609"/>
    </source>
</evidence>
<proteinExistence type="predicted"/>
<dbReference type="InterPro" id="IPR012337">
    <property type="entry name" value="RNaseH-like_sf"/>
</dbReference>
<dbReference type="EMBL" id="LAZR01011987">
    <property type="protein sequence ID" value="KKM48943.1"/>
    <property type="molecule type" value="Genomic_DNA"/>
</dbReference>
<accession>A0A0F9INI5</accession>
<feature type="region of interest" description="Disordered" evidence="1">
    <location>
        <begin position="500"/>
        <end position="523"/>
    </location>
</feature>
<comment type="caution">
    <text evidence="3">The sequence shown here is derived from an EMBL/GenBank/DDBJ whole genome shotgun (WGS) entry which is preliminary data.</text>
</comment>
<dbReference type="GO" id="GO:0006313">
    <property type="term" value="P:DNA transposition"/>
    <property type="evidence" value="ECO:0007669"/>
    <property type="project" value="InterPro"/>
</dbReference>
<gene>
    <name evidence="3" type="ORF">LCGC14_1557250</name>
</gene>
<dbReference type="PANTHER" id="PTHR34614">
    <property type="match status" value="1"/>
</dbReference>
<dbReference type="GO" id="GO:0004803">
    <property type="term" value="F:transposase activity"/>
    <property type="evidence" value="ECO:0007669"/>
    <property type="project" value="InterPro"/>
</dbReference>
<dbReference type="GO" id="GO:0003677">
    <property type="term" value="F:DNA binding"/>
    <property type="evidence" value="ECO:0007669"/>
    <property type="project" value="InterPro"/>
</dbReference>
<dbReference type="PANTHER" id="PTHR34614:SF2">
    <property type="entry name" value="TRANSPOSASE IS4-LIKE DOMAIN-CONTAINING PROTEIN"/>
    <property type="match status" value="1"/>
</dbReference>
<organism evidence="3">
    <name type="scientific">marine sediment metagenome</name>
    <dbReference type="NCBI Taxonomy" id="412755"/>
    <lineage>
        <taxon>unclassified sequences</taxon>
        <taxon>metagenomes</taxon>
        <taxon>ecological metagenomes</taxon>
    </lineage>
</organism>
<protein>
    <recommendedName>
        <fullName evidence="2">Transposase IS4-like domain-containing protein</fullName>
    </recommendedName>
</protein>
<dbReference type="NCBIfam" id="NF033559">
    <property type="entry name" value="transpos_IS1634"/>
    <property type="match status" value="1"/>
</dbReference>
<dbReference type="Pfam" id="PF01609">
    <property type="entry name" value="DDE_Tnp_1"/>
    <property type="match status" value="1"/>
</dbReference>
<evidence type="ECO:0000256" key="1">
    <source>
        <dbReference type="SAM" id="MobiDB-lite"/>
    </source>
</evidence>
<feature type="compositionally biased region" description="Basic and acidic residues" evidence="1">
    <location>
        <begin position="513"/>
        <end position="522"/>
    </location>
</feature>
<dbReference type="SUPFAM" id="SSF53098">
    <property type="entry name" value="Ribonuclease H-like"/>
    <property type="match status" value="1"/>
</dbReference>
<name>A0A0F9INI5_9ZZZZ</name>